<dbReference type="Proteomes" id="UP000504612">
    <property type="component" value="Unplaced"/>
</dbReference>
<comment type="function">
    <text evidence="1">Odorant receptor.</text>
</comment>
<evidence type="ECO:0000256" key="12">
    <source>
        <dbReference type="ARBA" id="ARBA00023170"/>
    </source>
</evidence>
<feature type="transmembrane region" description="Helical" evidence="15">
    <location>
        <begin position="29"/>
        <end position="52"/>
    </location>
</feature>
<proteinExistence type="inferred from homology"/>
<evidence type="ECO:0000256" key="4">
    <source>
        <dbReference type="ARBA" id="ARBA00022475"/>
    </source>
</evidence>
<keyword evidence="11" id="KW-1015">Disulfide bond</keyword>
<dbReference type="GO" id="GO:0004984">
    <property type="term" value="F:olfactory receptor activity"/>
    <property type="evidence" value="ECO:0007669"/>
    <property type="project" value="InterPro"/>
</dbReference>
<reference evidence="18" key="1">
    <citation type="submission" date="2025-08" db="UniProtKB">
        <authorList>
            <consortium name="RefSeq"/>
        </authorList>
    </citation>
    <scope>IDENTIFICATION</scope>
</reference>
<comment type="similarity">
    <text evidence="3 14">Belongs to the G-protein coupled receptor 1 family.</text>
</comment>
<dbReference type="GO" id="GO:0005886">
    <property type="term" value="C:plasma membrane"/>
    <property type="evidence" value="ECO:0007669"/>
    <property type="project" value="UniProtKB-SubCell"/>
</dbReference>
<dbReference type="InterPro" id="IPR000276">
    <property type="entry name" value="GPCR_Rhodpsn"/>
</dbReference>
<keyword evidence="4 15" id="KW-1003">Cell membrane</keyword>
<dbReference type="Pfam" id="PF13853">
    <property type="entry name" value="7tm_4"/>
    <property type="match status" value="1"/>
</dbReference>
<gene>
    <name evidence="18" type="primary">LOC113417811</name>
</gene>
<keyword evidence="8 15" id="KW-1133">Transmembrane helix</keyword>
<feature type="transmembrane region" description="Helical" evidence="15">
    <location>
        <begin position="276"/>
        <end position="296"/>
    </location>
</feature>
<keyword evidence="13 14" id="KW-0807">Transducer</keyword>
<evidence type="ECO:0000313" key="18">
    <source>
        <dbReference type="RefSeq" id="XP_026532172.1"/>
    </source>
</evidence>
<evidence type="ECO:0000256" key="14">
    <source>
        <dbReference type="RuleBase" id="RU000688"/>
    </source>
</evidence>
<dbReference type="InterPro" id="IPR017452">
    <property type="entry name" value="GPCR_Rhodpsn_7TM"/>
</dbReference>
<dbReference type="RefSeq" id="XP_026532172.1">
    <property type="nucleotide sequence ID" value="XM_026676387.1"/>
</dbReference>
<keyword evidence="17" id="KW-1185">Reference proteome</keyword>
<keyword evidence="9 14" id="KW-0297">G-protein coupled receptor</keyword>
<dbReference type="PRINTS" id="PR00245">
    <property type="entry name" value="OLFACTORYR"/>
</dbReference>
<evidence type="ECO:0000256" key="10">
    <source>
        <dbReference type="ARBA" id="ARBA00023136"/>
    </source>
</evidence>
<dbReference type="GeneID" id="113417811"/>
<evidence type="ECO:0000256" key="8">
    <source>
        <dbReference type="ARBA" id="ARBA00022989"/>
    </source>
</evidence>
<sequence length="313" mass="35068">MMNAEEKNQTISAGFILLGFSSSPDHQGFLFPIFLCMYLLCLLGNLLIILLIFSSTNLLQAPMYFFLCHLSLADLGFSSAAIPQLLYNLATQTKAISYIGCLTQMYFFVSFAATDNFLLASMAYDRYVAICHPLHYARVMSFKCCLLLAAGCWLLAHSHALLYILLVSNFTFCASREIPHFFCDVHPLLKITCSDTSIVDKLLVSEGTAIVLGPLLLILFSYVFIVLKVVKLPSKAKKYKAFSTCSAHFTTMALFYGTVIGTYLRPSSSYSGLRLRVASVFYTVVTPMLNPFIYSLRNSEIHAAIKRLVRNWF</sequence>
<accession>A0A6J1UML8</accession>
<comment type="subcellular location">
    <subcellularLocation>
        <location evidence="2 15">Cell membrane</location>
        <topology evidence="2 15">Multi-pass membrane protein</topology>
    </subcellularLocation>
</comment>
<evidence type="ECO:0000256" key="9">
    <source>
        <dbReference type="ARBA" id="ARBA00023040"/>
    </source>
</evidence>
<evidence type="ECO:0000256" key="3">
    <source>
        <dbReference type="ARBA" id="ARBA00010663"/>
    </source>
</evidence>
<evidence type="ECO:0000256" key="7">
    <source>
        <dbReference type="ARBA" id="ARBA00022725"/>
    </source>
</evidence>
<dbReference type="KEGG" id="nss:113417811"/>
<dbReference type="FunFam" id="1.10.1220.70:FF:000001">
    <property type="entry name" value="Olfactory receptor"/>
    <property type="match status" value="1"/>
</dbReference>
<dbReference type="PROSITE" id="PS00237">
    <property type="entry name" value="G_PROTEIN_RECEP_F1_1"/>
    <property type="match status" value="1"/>
</dbReference>
<keyword evidence="7 15" id="KW-0552">Olfaction</keyword>
<keyword evidence="10 15" id="KW-0472">Membrane</keyword>
<feature type="transmembrane region" description="Helical" evidence="15">
    <location>
        <begin position="145"/>
        <end position="166"/>
    </location>
</feature>
<evidence type="ECO:0000256" key="1">
    <source>
        <dbReference type="ARBA" id="ARBA00002936"/>
    </source>
</evidence>
<evidence type="ECO:0000313" key="17">
    <source>
        <dbReference type="Proteomes" id="UP000504612"/>
    </source>
</evidence>
<evidence type="ECO:0000256" key="13">
    <source>
        <dbReference type="ARBA" id="ARBA00023224"/>
    </source>
</evidence>
<dbReference type="PRINTS" id="PR00237">
    <property type="entry name" value="GPCRRHODOPSN"/>
</dbReference>
<dbReference type="PROSITE" id="PS50262">
    <property type="entry name" value="G_PROTEIN_RECEP_F1_2"/>
    <property type="match status" value="1"/>
</dbReference>
<keyword evidence="12 14" id="KW-0675">Receptor</keyword>
<feature type="transmembrane region" description="Helical" evidence="15">
    <location>
        <begin position="242"/>
        <end position="264"/>
    </location>
</feature>
<evidence type="ECO:0000256" key="15">
    <source>
        <dbReference type="RuleBase" id="RU363047"/>
    </source>
</evidence>
<evidence type="ECO:0000256" key="11">
    <source>
        <dbReference type="ARBA" id="ARBA00023157"/>
    </source>
</evidence>
<keyword evidence="5 15" id="KW-0716">Sensory transduction</keyword>
<dbReference type="AlphaFoldDB" id="A0A6J1UML8"/>
<dbReference type="PANTHER" id="PTHR48001">
    <property type="entry name" value="OLFACTORY RECEPTOR"/>
    <property type="match status" value="1"/>
</dbReference>
<organism evidence="17 18">
    <name type="scientific">Notechis scutatus</name>
    <name type="common">mainland tiger snake</name>
    <dbReference type="NCBI Taxonomy" id="8663"/>
    <lineage>
        <taxon>Eukaryota</taxon>
        <taxon>Metazoa</taxon>
        <taxon>Chordata</taxon>
        <taxon>Craniata</taxon>
        <taxon>Vertebrata</taxon>
        <taxon>Euteleostomi</taxon>
        <taxon>Lepidosauria</taxon>
        <taxon>Squamata</taxon>
        <taxon>Bifurcata</taxon>
        <taxon>Unidentata</taxon>
        <taxon>Episquamata</taxon>
        <taxon>Toxicofera</taxon>
        <taxon>Serpentes</taxon>
        <taxon>Colubroidea</taxon>
        <taxon>Elapidae</taxon>
        <taxon>Hydrophiinae</taxon>
        <taxon>Notechis</taxon>
    </lineage>
</organism>
<dbReference type="Gene3D" id="1.20.1070.10">
    <property type="entry name" value="Rhodopsin 7-helix transmembrane proteins"/>
    <property type="match status" value="1"/>
</dbReference>
<dbReference type="SUPFAM" id="SSF81321">
    <property type="entry name" value="Family A G protein-coupled receptor-like"/>
    <property type="match status" value="1"/>
</dbReference>
<keyword evidence="6 14" id="KW-0812">Transmembrane</keyword>
<feature type="domain" description="G-protein coupled receptors family 1 profile" evidence="16">
    <location>
        <begin position="44"/>
        <end position="294"/>
    </location>
</feature>
<feature type="transmembrane region" description="Helical" evidence="15">
    <location>
        <begin position="209"/>
        <end position="230"/>
    </location>
</feature>
<dbReference type="InterPro" id="IPR000725">
    <property type="entry name" value="Olfact_rcpt"/>
</dbReference>
<dbReference type="FunFam" id="1.20.1070.10:FF:000082">
    <property type="entry name" value="Olfactory receptor 1A1"/>
    <property type="match status" value="1"/>
</dbReference>
<evidence type="ECO:0000259" key="16">
    <source>
        <dbReference type="PROSITE" id="PS50262"/>
    </source>
</evidence>
<evidence type="ECO:0000256" key="5">
    <source>
        <dbReference type="ARBA" id="ARBA00022606"/>
    </source>
</evidence>
<feature type="transmembrane region" description="Helical" evidence="15">
    <location>
        <begin position="105"/>
        <end position="124"/>
    </location>
</feature>
<name>A0A6J1UML8_9SAUR</name>
<evidence type="ECO:0000256" key="2">
    <source>
        <dbReference type="ARBA" id="ARBA00004651"/>
    </source>
</evidence>
<evidence type="ECO:0000256" key="6">
    <source>
        <dbReference type="ARBA" id="ARBA00022692"/>
    </source>
</evidence>
<protein>
    <recommendedName>
        <fullName evidence="15">Olfactory receptor</fullName>
    </recommendedName>
</protein>
<feature type="transmembrane region" description="Helical" evidence="15">
    <location>
        <begin position="64"/>
        <end position="85"/>
    </location>
</feature>
<dbReference type="GO" id="GO:0004930">
    <property type="term" value="F:G protein-coupled receptor activity"/>
    <property type="evidence" value="ECO:0007669"/>
    <property type="project" value="UniProtKB-KW"/>
</dbReference>